<reference evidence="2" key="1">
    <citation type="journal article" date="2019" name="Int. J. Syst. Evol. Microbiol.">
        <title>The Global Catalogue of Microorganisms (GCM) 10K type strain sequencing project: providing services to taxonomists for standard genome sequencing and annotation.</title>
        <authorList>
            <consortium name="The Broad Institute Genomics Platform"/>
            <consortium name="The Broad Institute Genome Sequencing Center for Infectious Disease"/>
            <person name="Wu L."/>
            <person name="Ma J."/>
        </authorList>
    </citation>
    <scope>NUCLEOTIDE SEQUENCE [LARGE SCALE GENOMIC DNA]</scope>
    <source>
        <strain evidence="2">CCM 8749</strain>
    </source>
</reference>
<organism evidence="1 2">
    <name type="scientific">Marinicrinis lubricantis</name>
    <dbReference type="NCBI Taxonomy" id="2086470"/>
    <lineage>
        <taxon>Bacteria</taxon>
        <taxon>Bacillati</taxon>
        <taxon>Bacillota</taxon>
        <taxon>Bacilli</taxon>
        <taxon>Bacillales</taxon>
        <taxon>Paenibacillaceae</taxon>
    </lineage>
</organism>
<dbReference type="Proteomes" id="UP001596250">
    <property type="component" value="Unassembled WGS sequence"/>
</dbReference>
<comment type="caution">
    <text evidence="1">The sequence shown here is derived from an EMBL/GenBank/DDBJ whole genome shotgun (WGS) entry which is preliminary data.</text>
</comment>
<gene>
    <name evidence="1" type="ORF">ACFPXP_01700</name>
</gene>
<evidence type="ECO:0000313" key="1">
    <source>
        <dbReference type="EMBL" id="MFC5985185.1"/>
    </source>
</evidence>
<protein>
    <submittedName>
        <fullName evidence="1">CpaE family protein</fullName>
    </submittedName>
</protein>
<dbReference type="EMBL" id="JBHSQV010000010">
    <property type="protein sequence ID" value="MFC5985185.1"/>
    <property type="molecule type" value="Genomic_DNA"/>
</dbReference>
<evidence type="ECO:0000313" key="2">
    <source>
        <dbReference type="Proteomes" id="UP001596250"/>
    </source>
</evidence>
<dbReference type="SUPFAM" id="SSF52540">
    <property type="entry name" value="P-loop containing nucleoside triphosphate hydrolases"/>
    <property type="match status" value="1"/>
</dbReference>
<accession>A0ABW1IJH0</accession>
<dbReference type="RefSeq" id="WP_379891777.1">
    <property type="nucleotide sequence ID" value="NZ_CBCSCT010000003.1"/>
</dbReference>
<dbReference type="Gene3D" id="3.40.50.300">
    <property type="entry name" value="P-loop containing nucleotide triphosphate hydrolases"/>
    <property type="match status" value="1"/>
</dbReference>
<keyword evidence="2" id="KW-1185">Reference proteome</keyword>
<proteinExistence type="predicted"/>
<name>A0ABW1IJH0_9BACL</name>
<sequence length="290" mass="33087">MKDDRGTLITFIGSTPRIGTSVTAFSAAYMLAERLNSKVGYICLNLKSSKLHRYLGVDEPEVTLDQLRADLRSGTLTPAKLYESCFRPYKQISLSVLFGNMLREQAELYMPEHVEHLLDTARECFDICVLDVSAYWDNAATIIGMRECRRAILVTNDELACFQEDVQRWLEQGVSLYSISREKLLLWVNQSFEGEGGYSAKQIEKELGIPMIGALRANRKFAKSVHEGKLDIAVQESTWSGYMEDGLKQLFHLMNWIPVNEQRRGTKLSKWIGKKRPAFMKQQKEMKGSV</sequence>
<dbReference type="InterPro" id="IPR027417">
    <property type="entry name" value="P-loop_NTPase"/>
</dbReference>